<keyword evidence="2" id="KW-1185">Reference proteome</keyword>
<evidence type="ECO:0000313" key="2">
    <source>
        <dbReference type="Proteomes" id="UP000188324"/>
    </source>
</evidence>
<sequence>MVGFEDFVATGLMGGGTSEWDLAEIVEITSPEEFERDNSEMPGKEIADTWNDWVASSSVLYLTDLAEPLSRG</sequence>
<reference evidence="1 2" key="1">
    <citation type="journal article" date="2016" name="Int. J. Syst. Evol. Microbiol.">
        <title>Tessaracoccus flavus sp. nov., isolated from the drainage system of a lindane-producing factory.</title>
        <authorList>
            <person name="Kumari R."/>
            <person name="Singh P."/>
            <person name="Schumann P."/>
            <person name="Lal R."/>
        </authorList>
    </citation>
    <scope>NUCLEOTIDE SEQUENCE [LARGE SCALE GENOMIC DNA]</scope>
    <source>
        <strain evidence="1 2">RP1T</strain>
    </source>
</reference>
<dbReference type="Gene3D" id="3.30.70.100">
    <property type="match status" value="1"/>
</dbReference>
<dbReference type="Proteomes" id="UP000188324">
    <property type="component" value="Chromosome"/>
</dbReference>
<dbReference type="KEGG" id="tfl:RPIT_07495"/>
<proteinExistence type="predicted"/>
<accession>A0A1Q2CEY9</accession>
<evidence type="ECO:0000313" key="1">
    <source>
        <dbReference type="EMBL" id="AQP44671.1"/>
    </source>
</evidence>
<dbReference type="OrthoDB" id="130879at85009"/>
<organism evidence="1 2">
    <name type="scientific">Tessaracoccus flavus</name>
    <dbReference type="NCBI Taxonomy" id="1610493"/>
    <lineage>
        <taxon>Bacteria</taxon>
        <taxon>Bacillati</taxon>
        <taxon>Actinomycetota</taxon>
        <taxon>Actinomycetes</taxon>
        <taxon>Propionibacteriales</taxon>
        <taxon>Propionibacteriaceae</taxon>
        <taxon>Tessaracoccus</taxon>
    </lineage>
</organism>
<name>A0A1Q2CEY9_9ACTN</name>
<protein>
    <submittedName>
        <fullName evidence="1">Uncharacterized protein</fullName>
    </submittedName>
</protein>
<dbReference type="AlphaFoldDB" id="A0A1Q2CEY9"/>
<dbReference type="EMBL" id="CP019605">
    <property type="protein sequence ID" value="AQP44671.1"/>
    <property type="molecule type" value="Genomic_DNA"/>
</dbReference>
<dbReference type="RefSeq" id="WP_077341993.1">
    <property type="nucleotide sequence ID" value="NZ_CP019605.1"/>
</dbReference>
<gene>
    <name evidence="1" type="ORF">RPIT_07495</name>
</gene>